<gene>
    <name evidence="3" type="ORF">SKAU_G00203740</name>
</gene>
<dbReference type="AlphaFoldDB" id="A0A9Q1IYM6"/>
<evidence type="ECO:0000313" key="4">
    <source>
        <dbReference type="Proteomes" id="UP001152622"/>
    </source>
</evidence>
<keyword evidence="2" id="KW-0472">Membrane</keyword>
<keyword evidence="2" id="KW-0812">Transmembrane</keyword>
<protein>
    <submittedName>
        <fullName evidence="3">Uncharacterized protein</fullName>
    </submittedName>
</protein>
<organism evidence="3 4">
    <name type="scientific">Synaphobranchus kaupii</name>
    <name type="common">Kaup's arrowtooth eel</name>
    <dbReference type="NCBI Taxonomy" id="118154"/>
    <lineage>
        <taxon>Eukaryota</taxon>
        <taxon>Metazoa</taxon>
        <taxon>Chordata</taxon>
        <taxon>Craniata</taxon>
        <taxon>Vertebrata</taxon>
        <taxon>Euteleostomi</taxon>
        <taxon>Actinopterygii</taxon>
        <taxon>Neopterygii</taxon>
        <taxon>Teleostei</taxon>
        <taxon>Anguilliformes</taxon>
        <taxon>Synaphobranchidae</taxon>
        <taxon>Synaphobranchus</taxon>
    </lineage>
</organism>
<sequence>MWSLPSVPSIKQVEQVLQVTANPFQLVMYRFPERLQRDWGVGTELAAEVSWRSARGIALSRASVGRGHVRAVARGTRDGTGTCRDSSHSLIVTCGCRRKPSRRGHLQLVNRGNVSSSDNSVCPGSLSSARFNGPRAASSSTGRRQERPGIALVLGQALLIIGFLLLETQLFIH</sequence>
<feature type="transmembrane region" description="Helical" evidence="2">
    <location>
        <begin position="150"/>
        <end position="172"/>
    </location>
</feature>
<feature type="region of interest" description="Disordered" evidence="1">
    <location>
        <begin position="112"/>
        <end position="144"/>
    </location>
</feature>
<evidence type="ECO:0000313" key="3">
    <source>
        <dbReference type="EMBL" id="KAJ8357580.1"/>
    </source>
</evidence>
<dbReference type="Proteomes" id="UP001152622">
    <property type="component" value="Chromosome 6"/>
</dbReference>
<evidence type="ECO:0000256" key="2">
    <source>
        <dbReference type="SAM" id="Phobius"/>
    </source>
</evidence>
<name>A0A9Q1IYM6_SYNKA</name>
<feature type="compositionally biased region" description="Polar residues" evidence="1">
    <location>
        <begin position="112"/>
        <end position="130"/>
    </location>
</feature>
<dbReference type="EMBL" id="JAINUF010000006">
    <property type="protein sequence ID" value="KAJ8357580.1"/>
    <property type="molecule type" value="Genomic_DNA"/>
</dbReference>
<keyword evidence="2" id="KW-1133">Transmembrane helix</keyword>
<reference evidence="3" key="1">
    <citation type="journal article" date="2023" name="Science">
        <title>Genome structures resolve the early diversification of teleost fishes.</title>
        <authorList>
            <person name="Parey E."/>
            <person name="Louis A."/>
            <person name="Montfort J."/>
            <person name="Bouchez O."/>
            <person name="Roques C."/>
            <person name="Iampietro C."/>
            <person name="Lluch J."/>
            <person name="Castinel A."/>
            <person name="Donnadieu C."/>
            <person name="Desvignes T."/>
            <person name="Floi Bucao C."/>
            <person name="Jouanno E."/>
            <person name="Wen M."/>
            <person name="Mejri S."/>
            <person name="Dirks R."/>
            <person name="Jansen H."/>
            <person name="Henkel C."/>
            <person name="Chen W.J."/>
            <person name="Zahm M."/>
            <person name="Cabau C."/>
            <person name="Klopp C."/>
            <person name="Thompson A.W."/>
            <person name="Robinson-Rechavi M."/>
            <person name="Braasch I."/>
            <person name="Lecointre G."/>
            <person name="Bobe J."/>
            <person name="Postlethwait J.H."/>
            <person name="Berthelot C."/>
            <person name="Roest Crollius H."/>
            <person name="Guiguen Y."/>
        </authorList>
    </citation>
    <scope>NUCLEOTIDE SEQUENCE</scope>
    <source>
        <strain evidence="3">WJC10195</strain>
    </source>
</reference>
<proteinExistence type="predicted"/>
<accession>A0A9Q1IYM6</accession>
<evidence type="ECO:0000256" key="1">
    <source>
        <dbReference type="SAM" id="MobiDB-lite"/>
    </source>
</evidence>
<keyword evidence="4" id="KW-1185">Reference proteome</keyword>
<comment type="caution">
    <text evidence="3">The sequence shown here is derived from an EMBL/GenBank/DDBJ whole genome shotgun (WGS) entry which is preliminary data.</text>
</comment>